<name>A0A0S7BI19_9CHLR</name>
<feature type="compositionally biased region" description="Polar residues" evidence="1">
    <location>
        <begin position="136"/>
        <end position="149"/>
    </location>
</feature>
<dbReference type="Gene3D" id="1.20.1440.60">
    <property type="entry name" value="23S rRNA-intervening sequence"/>
    <property type="match status" value="1"/>
</dbReference>
<evidence type="ECO:0000313" key="3">
    <source>
        <dbReference type="Proteomes" id="UP000055060"/>
    </source>
</evidence>
<dbReference type="PANTHER" id="PTHR38471:SF2">
    <property type="entry name" value="FOUR HELIX BUNDLE PROTEIN"/>
    <property type="match status" value="1"/>
</dbReference>
<dbReference type="STRING" id="360412.LARV_01269"/>
<feature type="region of interest" description="Disordered" evidence="1">
    <location>
        <begin position="134"/>
        <end position="174"/>
    </location>
</feature>
<dbReference type="CDD" id="cd16377">
    <property type="entry name" value="23S_rRNA_IVP_like"/>
    <property type="match status" value="1"/>
</dbReference>
<accession>A0A0S7BI19</accession>
<dbReference type="AlphaFoldDB" id="A0A0S7BI19"/>
<dbReference type="Proteomes" id="UP000055060">
    <property type="component" value="Unassembled WGS sequence"/>
</dbReference>
<dbReference type="Pfam" id="PF05635">
    <property type="entry name" value="23S_rRNA_IVP"/>
    <property type="match status" value="1"/>
</dbReference>
<keyword evidence="3" id="KW-1185">Reference proteome</keyword>
<sequence>MNDQTAGQNTDAGIEGLLVWRKAIDLAVYLCHDVLPTFPDYERYALANQLRRSVQSVPANIAEGYGRFYYQEAVRFCYIARGSLEETRTHLVLASRLGYINTDVFQQLDRHAVEIRSLLNGYISFLKRSKRGINEPGSTINEPSGFYSTDSLEDLDESSLPQNSEPIDSELDSE</sequence>
<evidence type="ECO:0000313" key="2">
    <source>
        <dbReference type="EMBL" id="GAP13515.1"/>
    </source>
</evidence>
<dbReference type="InterPro" id="IPR036583">
    <property type="entry name" value="23S_rRNA_IVS_sf"/>
</dbReference>
<dbReference type="PANTHER" id="PTHR38471">
    <property type="entry name" value="FOUR HELIX BUNDLE PROTEIN"/>
    <property type="match status" value="1"/>
</dbReference>
<dbReference type="EMBL" id="DF967972">
    <property type="protein sequence ID" value="GAP13515.1"/>
    <property type="molecule type" value="Genomic_DNA"/>
</dbReference>
<dbReference type="SUPFAM" id="SSF158446">
    <property type="entry name" value="IVS-encoded protein-like"/>
    <property type="match status" value="1"/>
</dbReference>
<evidence type="ECO:0000256" key="1">
    <source>
        <dbReference type="SAM" id="MobiDB-lite"/>
    </source>
</evidence>
<dbReference type="InterPro" id="IPR012657">
    <property type="entry name" value="23S_rRNA-intervening_sequence"/>
</dbReference>
<protein>
    <submittedName>
        <fullName evidence="2">Four helix bundle protein</fullName>
    </submittedName>
</protein>
<gene>
    <name evidence="2" type="ORF">LARV_01269</name>
</gene>
<reference evidence="2" key="1">
    <citation type="submission" date="2015-07" db="EMBL/GenBank/DDBJ databases">
        <title>Draft Genome Sequences of Anaerolinea thermolimosa IMO-1, Bellilinea caldifistulae GOMI-1, Leptolinea tardivitalis YMTK-2, Levilinea saccharolytica KIBI-1,Longilinea arvoryzae KOME-1, Previously Described as Members of the Anaerolineaceae (Chloroflexi).</title>
        <authorList>
            <person name="Sekiguchi Y."/>
            <person name="Ohashi A."/>
            <person name="Matsuura N."/>
            <person name="Tourlousse M.D."/>
        </authorList>
    </citation>
    <scope>NUCLEOTIDE SEQUENCE [LARGE SCALE GENOMIC DNA]</scope>
    <source>
        <strain evidence="2">KOME-1</strain>
    </source>
</reference>
<dbReference type="RefSeq" id="WP_075072848.1">
    <property type="nucleotide sequence ID" value="NZ_DF967972.1"/>
</dbReference>
<organism evidence="2">
    <name type="scientific">Longilinea arvoryzae</name>
    <dbReference type="NCBI Taxonomy" id="360412"/>
    <lineage>
        <taxon>Bacteria</taxon>
        <taxon>Bacillati</taxon>
        <taxon>Chloroflexota</taxon>
        <taxon>Anaerolineae</taxon>
        <taxon>Anaerolineales</taxon>
        <taxon>Anaerolineaceae</taxon>
        <taxon>Longilinea</taxon>
    </lineage>
</organism>
<proteinExistence type="predicted"/>
<dbReference type="NCBIfam" id="TIGR02436">
    <property type="entry name" value="four helix bundle protein"/>
    <property type="match status" value="1"/>
</dbReference>